<dbReference type="EMBL" id="MKQR01000026">
    <property type="protein sequence ID" value="OLR90928.1"/>
    <property type="molecule type" value="Genomic_DNA"/>
</dbReference>
<gene>
    <name evidence="1" type="ORF">BJP25_30705</name>
</gene>
<protein>
    <submittedName>
        <fullName evidence="1">Uncharacterized protein</fullName>
    </submittedName>
</protein>
<evidence type="ECO:0000313" key="2">
    <source>
        <dbReference type="Proteomes" id="UP000186040"/>
    </source>
</evidence>
<sequence>MDVAHHATATEVARRLSGRLSDEVVAVVQSWFAAGEHGLAVAALVLNLQAEGVAVTTQEAALVRALAAEDPSTADLARADLALADLAPPPAYRFSPTGPPEAPDPTPVDRVLAAEAPPLGARRVRRAWRDPLPEAPNRPTWVHLVQVAAGVDELSVLGTLAARVWVRTQQRWPLDVIADGGLLPPYHAAAVTAAQQVWAAP</sequence>
<accession>A0A1Q9LFW7</accession>
<organism evidence="1 2">
    <name type="scientific">Actinokineospora bangkokensis</name>
    <dbReference type="NCBI Taxonomy" id="1193682"/>
    <lineage>
        <taxon>Bacteria</taxon>
        <taxon>Bacillati</taxon>
        <taxon>Actinomycetota</taxon>
        <taxon>Actinomycetes</taxon>
        <taxon>Pseudonocardiales</taxon>
        <taxon>Pseudonocardiaceae</taxon>
        <taxon>Actinokineospora</taxon>
    </lineage>
</organism>
<dbReference type="Proteomes" id="UP000186040">
    <property type="component" value="Unassembled WGS sequence"/>
</dbReference>
<dbReference type="OrthoDB" id="3681982at2"/>
<proteinExistence type="predicted"/>
<dbReference type="RefSeq" id="WP_075977601.1">
    <property type="nucleotide sequence ID" value="NZ_MKQR01000026.1"/>
</dbReference>
<dbReference type="AlphaFoldDB" id="A0A1Q9LFW7"/>
<dbReference type="STRING" id="1193682.BJP25_30705"/>
<reference evidence="1 2" key="1">
    <citation type="submission" date="2016-10" db="EMBL/GenBank/DDBJ databases">
        <title>The Draft Genome Sequence of Actinokineospora bangkokensis 44EHWT reveals the biosynthetic pathway of antifungal compounds Thailandins with unusual extender unit butylmalonyl-CoA.</title>
        <authorList>
            <person name="Greule A."/>
            <person name="Intra B."/>
            <person name="Flemming S."/>
            <person name="Rommel M.G."/>
            <person name="Panbangred W."/>
            <person name="Bechthold A."/>
        </authorList>
    </citation>
    <scope>NUCLEOTIDE SEQUENCE [LARGE SCALE GENOMIC DNA]</scope>
    <source>
        <strain evidence="1 2">44EHW</strain>
    </source>
</reference>
<keyword evidence="2" id="KW-1185">Reference proteome</keyword>
<comment type="caution">
    <text evidence="1">The sequence shown here is derived from an EMBL/GenBank/DDBJ whole genome shotgun (WGS) entry which is preliminary data.</text>
</comment>
<name>A0A1Q9LFW7_9PSEU</name>
<evidence type="ECO:0000313" key="1">
    <source>
        <dbReference type="EMBL" id="OLR90928.1"/>
    </source>
</evidence>